<dbReference type="PANTHER" id="PTHR30478">
    <property type="entry name" value="DNA POLYMERASE III SUBUNIT BETA"/>
    <property type="match status" value="1"/>
</dbReference>
<evidence type="ECO:0000313" key="14">
    <source>
        <dbReference type="Proteomes" id="UP000178951"/>
    </source>
</evidence>
<dbReference type="GO" id="GO:0009360">
    <property type="term" value="C:DNA polymerase III complex"/>
    <property type="evidence" value="ECO:0007669"/>
    <property type="project" value="InterPro"/>
</dbReference>
<protein>
    <recommendedName>
        <fullName evidence="9">Beta sliding clamp</fullName>
    </recommendedName>
</protein>
<comment type="subunit">
    <text evidence="9">Forms a ring-shaped head-to-tail homodimer around DNA.</text>
</comment>
<keyword evidence="7 9" id="KW-0239">DNA-directed DNA polymerase</keyword>
<feature type="domain" description="DNA polymerase III beta sliding clamp N-terminal" evidence="10">
    <location>
        <begin position="1"/>
        <end position="119"/>
    </location>
</feature>
<dbReference type="SMART" id="SM00480">
    <property type="entry name" value="POL3Bc"/>
    <property type="match status" value="1"/>
</dbReference>
<dbReference type="Pfam" id="PF02768">
    <property type="entry name" value="DNA_pol3_beta_3"/>
    <property type="match status" value="1"/>
</dbReference>
<dbReference type="PIRSF" id="PIRSF000804">
    <property type="entry name" value="DNA_pol_III_b"/>
    <property type="match status" value="1"/>
</dbReference>
<keyword evidence="4 9" id="KW-0808">Transferase</keyword>
<keyword evidence="5 9" id="KW-0548">Nucleotidyltransferase</keyword>
<comment type="subcellular location">
    <subcellularLocation>
        <location evidence="1 9">Cytoplasm</location>
    </subcellularLocation>
</comment>
<evidence type="ECO:0000256" key="8">
    <source>
        <dbReference type="ARBA" id="ARBA00023125"/>
    </source>
</evidence>
<organism evidence="13 14">
    <name type="scientific">candidate division WOR-1 bacterium RIFOXYB2_FULL_48_7</name>
    <dbReference type="NCBI Taxonomy" id="1802583"/>
    <lineage>
        <taxon>Bacteria</taxon>
        <taxon>Bacillati</taxon>
        <taxon>Saganbacteria</taxon>
    </lineage>
</organism>
<dbReference type="Gene3D" id="3.10.150.10">
    <property type="entry name" value="DNA Polymerase III, subunit A, domain 2"/>
    <property type="match status" value="1"/>
</dbReference>
<dbReference type="SUPFAM" id="SSF55979">
    <property type="entry name" value="DNA clamp"/>
    <property type="match status" value="3"/>
</dbReference>
<keyword evidence="3 9" id="KW-0963">Cytoplasm</keyword>
<dbReference type="Proteomes" id="UP000178951">
    <property type="component" value="Unassembled WGS sequence"/>
</dbReference>
<dbReference type="GO" id="GO:0005737">
    <property type="term" value="C:cytoplasm"/>
    <property type="evidence" value="ECO:0007669"/>
    <property type="project" value="UniProtKB-SubCell"/>
</dbReference>
<evidence type="ECO:0000313" key="13">
    <source>
        <dbReference type="EMBL" id="OGC36776.1"/>
    </source>
</evidence>
<dbReference type="STRING" id="1802583.A2311_06900"/>
<dbReference type="InterPro" id="IPR001001">
    <property type="entry name" value="DNA_polIII_beta"/>
</dbReference>
<evidence type="ECO:0000259" key="11">
    <source>
        <dbReference type="Pfam" id="PF02767"/>
    </source>
</evidence>
<dbReference type="AlphaFoldDB" id="A0A1F4TVT7"/>
<gene>
    <name evidence="13" type="ORF">A2311_06900</name>
</gene>
<evidence type="ECO:0000256" key="4">
    <source>
        <dbReference type="ARBA" id="ARBA00022679"/>
    </source>
</evidence>
<dbReference type="InterPro" id="IPR022637">
    <property type="entry name" value="DNA_polIII_beta_cen"/>
</dbReference>
<dbReference type="PANTHER" id="PTHR30478:SF0">
    <property type="entry name" value="BETA SLIDING CLAMP"/>
    <property type="match status" value="1"/>
</dbReference>
<dbReference type="Pfam" id="PF00712">
    <property type="entry name" value="DNA_pol3_beta"/>
    <property type="match status" value="1"/>
</dbReference>
<dbReference type="CDD" id="cd00140">
    <property type="entry name" value="beta_clamp"/>
    <property type="match status" value="1"/>
</dbReference>
<evidence type="ECO:0000256" key="7">
    <source>
        <dbReference type="ARBA" id="ARBA00022932"/>
    </source>
</evidence>
<dbReference type="InterPro" id="IPR046938">
    <property type="entry name" value="DNA_clamp_sf"/>
</dbReference>
<sequence>MEFTCEKRDLQSGVGAVEKIVTTRSALPIIANILFEIGKSGVKLSANNLEMGMELSVKATTQKEGSFLLPAKTLSGIVSKLPETTVTFKVSENRQVKITYDKSQFNLHSLPPDEFPVLPKVKDGKSFSLEAKVLSKMIKQTIFAVSSSEDKYTLTGVMIETGKSPISGESSNIRLVATDGYRLAKSGSKVANLADVAVNAIVPARALQELVKLIDSNKDGQVKVTISNEQISFNFHDVYIVSRLIQGQFPDYKQVIPKKFSTRVLVKTEELHRSAERAAVIASGSANVTSFEVKGGKITISAHTPDVGSIEEVIEAEIKGTEKARVSFNVRLINDVLSVVESDNVAIELGEGLSPGVIRPDGGDDYLYLVMPIRTQEAA</sequence>
<dbReference type="Gene3D" id="3.70.10.10">
    <property type="match status" value="1"/>
</dbReference>
<evidence type="ECO:0000256" key="6">
    <source>
        <dbReference type="ARBA" id="ARBA00022705"/>
    </source>
</evidence>
<evidence type="ECO:0000259" key="10">
    <source>
        <dbReference type="Pfam" id="PF00712"/>
    </source>
</evidence>
<dbReference type="GO" id="GO:0003677">
    <property type="term" value="F:DNA binding"/>
    <property type="evidence" value="ECO:0007669"/>
    <property type="project" value="UniProtKB-UniRule"/>
</dbReference>
<dbReference type="GO" id="GO:0003887">
    <property type="term" value="F:DNA-directed DNA polymerase activity"/>
    <property type="evidence" value="ECO:0007669"/>
    <property type="project" value="UniProtKB-UniRule"/>
</dbReference>
<feature type="domain" description="DNA polymerase III beta sliding clamp central" evidence="11">
    <location>
        <begin position="129"/>
        <end position="251"/>
    </location>
</feature>
<dbReference type="EMBL" id="MEUF01000006">
    <property type="protein sequence ID" value="OGC36776.1"/>
    <property type="molecule type" value="Genomic_DNA"/>
</dbReference>
<keyword evidence="8" id="KW-0238">DNA-binding</keyword>
<dbReference type="InterPro" id="IPR022634">
    <property type="entry name" value="DNA_polIII_beta_N"/>
</dbReference>
<evidence type="ECO:0000256" key="9">
    <source>
        <dbReference type="PIRNR" id="PIRNR000804"/>
    </source>
</evidence>
<dbReference type="GO" id="GO:0008408">
    <property type="term" value="F:3'-5' exonuclease activity"/>
    <property type="evidence" value="ECO:0007669"/>
    <property type="project" value="InterPro"/>
</dbReference>
<evidence type="ECO:0000256" key="1">
    <source>
        <dbReference type="ARBA" id="ARBA00004496"/>
    </source>
</evidence>
<comment type="caution">
    <text evidence="13">The sequence shown here is derived from an EMBL/GenBank/DDBJ whole genome shotgun (WGS) entry which is preliminary data.</text>
</comment>
<comment type="function">
    <text evidence="9">Confers DNA tethering and processivity to DNA polymerases and other proteins. Acts as a clamp, forming a ring around DNA (a reaction catalyzed by the clamp-loading complex) which diffuses in an ATP-independent manner freely and bidirectionally along dsDNA. Initially characterized for its ability to contact the catalytic subunit of DNA polymerase III (Pol III), a complex, multichain enzyme responsible for most of the replicative synthesis in bacteria; Pol III exhibits 3'-5' exonuclease proofreading activity. The beta chain is required for initiation of replication as well as for processivity of DNA replication.</text>
</comment>
<reference evidence="13 14" key="1">
    <citation type="journal article" date="2016" name="Nat. Commun.">
        <title>Thousands of microbial genomes shed light on interconnected biogeochemical processes in an aquifer system.</title>
        <authorList>
            <person name="Anantharaman K."/>
            <person name="Brown C.T."/>
            <person name="Hug L.A."/>
            <person name="Sharon I."/>
            <person name="Castelle C.J."/>
            <person name="Probst A.J."/>
            <person name="Thomas B.C."/>
            <person name="Singh A."/>
            <person name="Wilkins M.J."/>
            <person name="Karaoz U."/>
            <person name="Brodie E.L."/>
            <person name="Williams K.H."/>
            <person name="Hubbard S.S."/>
            <person name="Banfield J.F."/>
        </authorList>
    </citation>
    <scope>NUCLEOTIDE SEQUENCE [LARGE SCALE GENOMIC DNA]</scope>
</reference>
<proteinExistence type="inferred from homology"/>
<accession>A0A1F4TVT7</accession>
<comment type="similarity">
    <text evidence="2 9">Belongs to the beta sliding clamp family.</text>
</comment>
<evidence type="ECO:0000256" key="2">
    <source>
        <dbReference type="ARBA" id="ARBA00010752"/>
    </source>
</evidence>
<name>A0A1F4TVT7_UNCSA</name>
<evidence type="ECO:0000256" key="5">
    <source>
        <dbReference type="ARBA" id="ARBA00022695"/>
    </source>
</evidence>
<keyword evidence="6 9" id="KW-0235">DNA replication</keyword>
<dbReference type="InterPro" id="IPR022635">
    <property type="entry name" value="DNA_polIII_beta_C"/>
</dbReference>
<feature type="domain" description="DNA polymerase III beta sliding clamp C-terminal" evidence="12">
    <location>
        <begin position="253"/>
        <end position="374"/>
    </location>
</feature>
<dbReference type="GO" id="GO:0006271">
    <property type="term" value="P:DNA strand elongation involved in DNA replication"/>
    <property type="evidence" value="ECO:0007669"/>
    <property type="project" value="TreeGrafter"/>
</dbReference>
<evidence type="ECO:0000259" key="12">
    <source>
        <dbReference type="Pfam" id="PF02768"/>
    </source>
</evidence>
<evidence type="ECO:0000256" key="3">
    <source>
        <dbReference type="ARBA" id="ARBA00022490"/>
    </source>
</evidence>
<dbReference type="NCBIfam" id="TIGR00663">
    <property type="entry name" value="dnan"/>
    <property type="match status" value="1"/>
</dbReference>
<dbReference type="Pfam" id="PF02767">
    <property type="entry name" value="DNA_pol3_beta_2"/>
    <property type="match status" value="1"/>
</dbReference>